<dbReference type="EMBL" id="JBHTCO010000001">
    <property type="protein sequence ID" value="MFC7391440.1"/>
    <property type="molecule type" value="Genomic_DNA"/>
</dbReference>
<dbReference type="RefSeq" id="WP_380962431.1">
    <property type="nucleotide sequence ID" value="NZ_JBHTCO010000001.1"/>
</dbReference>
<keyword evidence="1" id="KW-0238">DNA-binding</keyword>
<keyword evidence="4" id="KW-1185">Reference proteome</keyword>
<gene>
    <name evidence="3" type="ORF">ACFQRG_00245</name>
</gene>
<dbReference type="InterPro" id="IPR001845">
    <property type="entry name" value="HTH_ArsR_DNA-bd_dom"/>
</dbReference>
<dbReference type="Proteomes" id="UP001596505">
    <property type="component" value="Unassembled WGS sequence"/>
</dbReference>
<dbReference type="InterPro" id="IPR011991">
    <property type="entry name" value="ArsR-like_HTH"/>
</dbReference>
<name>A0ABW2PUQ1_9BACL</name>
<dbReference type="SUPFAM" id="SSF46785">
    <property type="entry name" value="Winged helix' DNA-binding domain"/>
    <property type="match status" value="1"/>
</dbReference>
<dbReference type="InterPro" id="IPR036390">
    <property type="entry name" value="WH_DNA-bd_sf"/>
</dbReference>
<dbReference type="PANTHER" id="PTHR38600:SF2">
    <property type="entry name" value="SLL0088 PROTEIN"/>
    <property type="match status" value="1"/>
</dbReference>
<evidence type="ECO:0000313" key="4">
    <source>
        <dbReference type="Proteomes" id="UP001596505"/>
    </source>
</evidence>
<accession>A0ABW2PUQ1</accession>
<reference evidence="4" key="1">
    <citation type="journal article" date="2019" name="Int. J. Syst. Evol. Microbiol.">
        <title>The Global Catalogue of Microorganisms (GCM) 10K type strain sequencing project: providing services to taxonomists for standard genome sequencing and annotation.</title>
        <authorList>
            <consortium name="The Broad Institute Genomics Platform"/>
            <consortium name="The Broad Institute Genome Sequencing Center for Infectious Disease"/>
            <person name="Wu L."/>
            <person name="Ma J."/>
        </authorList>
    </citation>
    <scope>NUCLEOTIDE SEQUENCE [LARGE SCALE GENOMIC DNA]</scope>
    <source>
        <strain evidence="4">CGMCC 1.16305</strain>
    </source>
</reference>
<proteinExistence type="predicted"/>
<dbReference type="InterPro" id="IPR036388">
    <property type="entry name" value="WH-like_DNA-bd_sf"/>
</dbReference>
<sequence>MTAASKHDVYQAIADPTRRQLLRLLAERELPITEISSYFPISRTAVSKHLHVLSEAKLVSGRKAGREKLYKLNPEPLKELKQWLSFFEQFWDNKLSRLKHYVENENIDGLKQVITKPGDLESKE</sequence>
<evidence type="ECO:0000313" key="3">
    <source>
        <dbReference type="EMBL" id="MFC7391440.1"/>
    </source>
</evidence>
<evidence type="ECO:0000256" key="1">
    <source>
        <dbReference type="ARBA" id="ARBA00023125"/>
    </source>
</evidence>
<evidence type="ECO:0000259" key="2">
    <source>
        <dbReference type="PROSITE" id="PS50987"/>
    </source>
</evidence>
<dbReference type="Pfam" id="PF01022">
    <property type="entry name" value="HTH_5"/>
    <property type="match status" value="1"/>
</dbReference>
<dbReference type="SMART" id="SM00418">
    <property type="entry name" value="HTH_ARSR"/>
    <property type="match status" value="1"/>
</dbReference>
<dbReference type="PROSITE" id="PS50987">
    <property type="entry name" value="HTH_ARSR_2"/>
    <property type="match status" value="1"/>
</dbReference>
<feature type="domain" description="HTH arsR-type" evidence="2">
    <location>
        <begin position="1"/>
        <end position="92"/>
    </location>
</feature>
<comment type="caution">
    <text evidence="3">The sequence shown here is derived from an EMBL/GenBank/DDBJ whole genome shotgun (WGS) entry which is preliminary data.</text>
</comment>
<organism evidence="3 4">
    <name type="scientific">Scopulibacillus cellulosilyticus</name>
    <dbReference type="NCBI Taxonomy" id="2665665"/>
    <lineage>
        <taxon>Bacteria</taxon>
        <taxon>Bacillati</taxon>
        <taxon>Bacillota</taxon>
        <taxon>Bacilli</taxon>
        <taxon>Bacillales</taxon>
        <taxon>Sporolactobacillaceae</taxon>
        <taxon>Scopulibacillus</taxon>
    </lineage>
</organism>
<dbReference type="CDD" id="cd00090">
    <property type="entry name" value="HTH_ARSR"/>
    <property type="match status" value="1"/>
</dbReference>
<dbReference type="PRINTS" id="PR00778">
    <property type="entry name" value="HTHARSR"/>
</dbReference>
<dbReference type="PANTHER" id="PTHR38600">
    <property type="entry name" value="TRANSCRIPTIONAL REGULATORY PROTEIN"/>
    <property type="match status" value="1"/>
</dbReference>
<dbReference type="Gene3D" id="1.10.10.10">
    <property type="entry name" value="Winged helix-like DNA-binding domain superfamily/Winged helix DNA-binding domain"/>
    <property type="match status" value="1"/>
</dbReference>
<dbReference type="NCBIfam" id="NF033788">
    <property type="entry name" value="HTH_metalloreg"/>
    <property type="match status" value="1"/>
</dbReference>
<protein>
    <submittedName>
        <fullName evidence="3">ArsR/SmtB family transcription factor</fullName>
    </submittedName>
</protein>